<gene>
    <name evidence="6" type="ORF">BD626DRAFT_511042</name>
</gene>
<dbReference type="STRING" id="97359.A0A550C1K3"/>
<dbReference type="Gene3D" id="6.10.140.2220">
    <property type="match status" value="1"/>
</dbReference>
<keyword evidence="2 4" id="KW-0863">Zinc-finger</keyword>
<proteinExistence type="predicted"/>
<dbReference type="EMBL" id="VDMD01000034">
    <property type="protein sequence ID" value="TRM58689.1"/>
    <property type="molecule type" value="Genomic_DNA"/>
</dbReference>
<comment type="caution">
    <text evidence="6">The sequence shown here is derived from an EMBL/GenBank/DDBJ whole genome shotgun (WGS) entry which is preliminary data.</text>
</comment>
<evidence type="ECO:0000256" key="4">
    <source>
        <dbReference type="PROSITE-ProRule" id="PRU00134"/>
    </source>
</evidence>
<dbReference type="OrthoDB" id="5231159at2759"/>
<dbReference type="AlphaFoldDB" id="A0A550C1K3"/>
<dbReference type="InterPro" id="IPR002893">
    <property type="entry name" value="Znf_MYND"/>
</dbReference>
<organism evidence="6 7">
    <name type="scientific">Schizophyllum amplum</name>
    <dbReference type="NCBI Taxonomy" id="97359"/>
    <lineage>
        <taxon>Eukaryota</taxon>
        <taxon>Fungi</taxon>
        <taxon>Dikarya</taxon>
        <taxon>Basidiomycota</taxon>
        <taxon>Agaricomycotina</taxon>
        <taxon>Agaricomycetes</taxon>
        <taxon>Agaricomycetidae</taxon>
        <taxon>Agaricales</taxon>
        <taxon>Schizophyllaceae</taxon>
        <taxon>Schizophyllum</taxon>
    </lineage>
</organism>
<protein>
    <recommendedName>
        <fullName evidence="5">MYND-type domain-containing protein</fullName>
    </recommendedName>
</protein>
<evidence type="ECO:0000313" key="6">
    <source>
        <dbReference type="EMBL" id="TRM58689.1"/>
    </source>
</evidence>
<name>A0A550C1K3_9AGAR</name>
<keyword evidence="3" id="KW-0862">Zinc</keyword>
<evidence type="ECO:0000259" key="5">
    <source>
        <dbReference type="PROSITE" id="PS50865"/>
    </source>
</evidence>
<dbReference type="Pfam" id="PF01753">
    <property type="entry name" value="zf-MYND"/>
    <property type="match status" value="1"/>
</dbReference>
<keyword evidence="1" id="KW-0479">Metal-binding</keyword>
<sequence length="539" mass="61079">MSNMSNPRYLNLRVLHTLSKYRSGDGASGVPPHFLRSKLYQEVHSHLDKGLIPKEQPFGRSEWQNIVQAMDSLFAINHMLRAAKHPDTLDAETFEAALTRYGWRPLGAKDWLVHALRETFCLLTVDSVGMAMTGAIPGVTSYLYDFWWSRTRCLASNEPADIITPWFLQTLLGFSTRNHDVKLRVADEVLSKGAANFRALIHRLRNILRMRNPNFHEMACLIELLAALSYSNTVKPLLRDALWLLGPTMAKIDHPAAVGYDAAFMHMSDMPGEEHPTLQAFLINCYVVLANLKCQLRGVRDVVRIVRGGVLRGLYLSMERFPERNEDICIVVQALRFVIGPTVVFPTVAKAVSAAIDKDGLPWHVEGRLASHEAWNGLCDRLRELAVMRSAFKVEEKALRYCHHEVCQNTRFKLKRCPCGNVYYCSKFCQAEDWPRHRSCCDLAFLPDSTFLAERQSEYHFIRYRARIDMSSKVAQKPSQGTLVVNYKTIVPNVERCVTACGVHNRRGSEKFCYVHVGIGAEGLGEDSEAMETILLIPI</sequence>
<feature type="domain" description="MYND-type" evidence="5">
    <location>
        <begin position="404"/>
        <end position="441"/>
    </location>
</feature>
<reference evidence="6 7" key="1">
    <citation type="journal article" date="2019" name="New Phytol.">
        <title>Comparative genomics reveals unique wood-decay strategies and fruiting body development in the Schizophyllaceae.</title>
        <authorList>
            <person name="Almasi E."/>
            <person name="Sahu N."/>
            <person name="Krizsan K."/>
            <person name="Balint B."/>
            <person name="Kovacs G.M."/>
            <person name="Kiss B."/>
            <person name="Cseklye J."/>
            <person name="Drula E."/>
            <person name="Henrissat B."/>
            <person name="Nagy I."/>
            <person name="Chovatia M."/>
            <person name="Adam C."/>
            <person name="LaButti K."/>
            <person name="Lipzen A."/>
            <person name="Riley R."/>
            <person name="Grigoriev I.V."/>
            <person name="Nagy L.G."/>
        </authorList>
    </citation>
    <scope>NUCLEOTIDE SEQUENCE [LARGE SCALE GENOMIC DNA]</scope>
    <source>
        <strain evidence="6 7">NL-1724</strain>
    </source>
</reference>
<keyword evidence="7" id="KW-1185">Reference proteome</keyword>
<evidence type="ECO:0000313" key="7">
    <source>
        <dbReference type="Proteomes" id="UP000320762"/>
    </source>
</evidence>
<dbReference type="SUPFAM" id="SSF144232">
    <property type="entry name" value="HIT/MYND zinc finger-like"/>
    <property type="match status" value="1"/>
</dbReference>
<dbReference type="Proteomes" id="UP000320762">
    <property type="component" value="Unassembled WGS sequence"/>
</dbReference>
<evidence type="ECO:0000256" key="1">
    <source>
        <dbReference type="ARBA" id="ARBA00022723"/>
    </source>
</evidence>
<dbReference type="PROSITE" id="PS50865">
    <property type="entry name" value="ZF_MYND_2"/>
    <property type="match status" value="1"/>
</dbReference>
<dbReference type="GO" id="GO:0008270">
    <property type="term" value="F:zinc ion binding"/>
    <property type="evidence" value="ECO:0007669"/>
    <property type="project" value="UniProtKB-KW"/>
</dbReference>
<evidence type="ECO:0000256" key="2">
    <source>
        <dbReference type="ARBA" id="ARBA00022771"/>
    </source>
</evidence>
<accession>A0A550C1K3</accession>
<evidence type="ECO:0000256" key="3">
    <source>
        <dbReference type="ARBA" id="ARBA00022833"/>
    </source>
</evidence>